<sequence>KIIEKKKQVKVNQQHPAEKSNIQKYKNVLSKNKQSIGPAKKNENGYSYTQNKNKMNDQMDEIKQLKDQMLHYKQPCNNCRRLFKLCHLHY</sequence>
<evidence type="ECO:0000313" key="2">
    <source>
        <dbReference type="EMBL" id="ETO00210.1"/>
    </source>
</evidence>
<proteinExistence type="predicted"/>
<feature type="compositionally biased region" description="Polar residues" evidence="1">
    <location>
        <begin position="10"/>
        <end position="35"/>
    </location>
</feature>
<dbReference type="EMBL" id="ASPP01041640">
    <property type="protein sequence ID" value="ETO00210.1"/>
    <property type="molecule type" value="Genomic_DNA"/>
</dbReference>
<gene>
    <name evidence="2" type="ORF">RFI_37237</name>
</gene>
<accession>X6LHK5</accession>
<keyword evidence="3" id="KW-1185">Reference proteome</keyword>
<evidence type="ECO:0000256" key="1">
    <source>
        <dbReference type="SAM" id="MobiDB-lite"/>
    </source>
</evidence>
<protein>
    <submittedName>
        <fullName evidence="2">Uncharacterized protein</fullName>
    </submittedName>
</protein>
<comment type="caution">
    <text evidence="2">The sequence shown here is derived from an EMBL/GenBank/DDBJ whole genome shotgun (WGS) entry which is preliminary data.</text>
</comment>
<feature type="non-terminal residue" evidence="2">
    <location>
        <position position="1"/>
    </location>
</feature>
<organism evidence="2 3">
    <name type="scientific">Reticulomyxa filosa</name>
    <dbReference type="NCBI Taxonomy" id="46433"/>
    <lineage>
        <taxon>Eukaryota</taxon>
        <taxon>Sar</taxon>
        <taxon>Rhizaria</taxon>
        <taxon>Retaria</taxon>
        <taxon>Foraminifera</taxon>
        <taxon>Monothalamids</taxon>
        <taxon>Reticulomyxidae</taxon>
        <taxon>Reticulomyxa</taxon>
    </lineage>
</organism>
<dbReference type="AlphaFoldDB" id="X6LHK5"/>
<evidence type="ECO:0000313" key="3">
    <source>
        <dbReference type="Proteomes" id="UP000023152"/>
    </source>
</evidence>
<name>X6LHK5_RETFI</name>
<feature type="compositionally biased region" description="Polar residues" evidence="1">
    <location>
        <begin position="44"/>
        <end position="53"/>
    </location>
</feature>
<reference evidence="2 3" key="1">
    <citation type="journal article" date="2013" name="Curr. Biol.">
        <title>The Genome of the Foraminiferan Reticulomyxa filosa.</title>
        <authorList>
            <person name="Glockner G."/>
            <person name="Hulsmann N."/>
            <person name="Schleicher M."/>
            <person name="Noegel A.A."/>
            <person name="Eichinger L."/>
            <person name="Gallinger C."/>
            <person name="Pawlowski J."/>
            <person name="Sierra R."/>
            <person name="Euteneuer U."/>
            <person name="Pillet L."/>
            <person name="Moustafa A."/>
            <person name="Platzer M."/>
            <person name="Groth M."/>
            <person name="Szafranski K."/>
            <person name="Schliwa M."/>
        </authorList>
    </citation>
    <scope>NUCLEOTIDE SEQUENCE [LARGE SCALE GENOMIC DNA]</scope>
</reference>
<dbReference type="Proteomes" id="UP000023152">
    <property type="component" value="Unassembled WGS sequence"/>
</dbReference>
<feature type="region of interest" description="Disordered" evidence="1">
    <location>
        <begin position="1"/>
        <end position="53"/>
    </location>
</feature>